<protein>
    <submittedName>
        <fullName evidence="5">Serine protease</fullName>
    </submittedName>
</protein>
<comment type="similarity">
    <text evidence="1">Belongs to the peptidase S1C family.</text>
</comment>
<dbReference type="RefSeq" id="WP_010838045.1">
    <property type="nucleotide sequence ID" value="NZ_APMY01000063.1"/>
</dbReference>
<dbReference type="eggNOG" id="COG0265">
    <property type="taxonomic scope" value="Bacteria"/>
</dbReference>
<dbReference type="SUPFAM" id="SSF50156">
    <property type="entry name" value="PDZ domain-like"/>
    <property type="match status" value="1"/>
</dbReference>
<dbReference type="InterPro" id="IPR009003">
    <property type="entry name" value="Peptidase_S1_PA"/>
</dbReference>
<comment type="caution">
    <text evidence="5">The sequence shown here is derived from an EMBL/GenBank/DDBJ whole genome shotgun (WGS) entry which is preliminary data.</text>
</comment>
<accession>R7WMQ6</accession>
<dbReference type="Gene3D" id="2.30.42.10">
    <property type="match status" value="1"/>
</dbReference>
<dbReference type="SMART" id="SM00228">
    <property type="entry name" value="PDZ"/>
    <property type="match status" value="1"/>
</dbReference>
<dbReference type="AlphaFoldDB" id="R7WMQ6"/>
<dbReference type="EMBL" id="APMY01000063">
    <property type="protein sequence ID" value="EOM76587.1"/>
    <property type="molecule type" value="Genomic_DNA"/>
</dbReference>
<feature type="domain" description="PDZ" evidence="4">
    <location>
        <begin position="283"/>
        <end position="353"/>
    </location>
</feature>
<dbReference type="InterPro" id="IPR036034">
    <property type="entry name" value="PDZ_sf"/>
</dbReference>
<evidence type="ECO:0000259" key="4">
    <source>
        <dbReference type="SMART" id="SM00228"/>
    </source>
</evidence>
<evidence type="ECO:0000256" key="3">
    <source>
        <dbReference type="ARBA" id="ARBA00022801"/>
    </source>
</evidence>
<organism evidence="5 6">
    <name type="scientific">Rhodococcus rhodnii LMG 5362</name>
    <dbReference type="NCBI Taxonomy" id="1273125"/>
    <lineage>
        <taxon>Bacteria</taxon>
        <taxon>Bacillati</taxon>
        <taxon>Actinomycetota</taxon>
        <taxon>Actinomycetes</taxon>
        <taxon>Mycobacteriales</taxon>
        <taxon>Nocardiaceae</taxon>
        <taxon>Rhodococcus</taxon>
    </lineage>
</organism>
<evidence type="ECO:0000313" key="6">
    <source>
        <dbReference type="Proteomes" id="UP000013525"/>
    </source>
</evidence>
<evidence type="ECO:0000256" key="2">
    <source>
        <dbReference type="ARBA" id="ARBA00022670"/>
    </source>
</evidence>
<dbReference type="Gene3D" id="2.40.10.10">
    <property type="entry name" value="Trypsin-like serine proteases"/>
    <property type="match status" value="2"/>
</dbReference>
<name>R7WMQ6_9NOCA</name>
<evidence type="ECO:0000313" key="5">
    <source>
        <dbReference type="EMBL" id="EOM76587.1"/>
    </source>
</evidence>
<dbReference type="GO" id="GO:0004252">
    <property type="term" value="F:serine-type endopeptidase activity"/>
    <property type="evidence" value="ECO:0007669"/>
    <property type="project" value="InterPro"/>
</dbReference>
<dbReference type="PANTHER" id="PTHR43343">
    <property type="entry name" value="PEPTIDASE S12"/>
    <property type="match status" value="1"/>
</dbReference>
<keyword evidence="3" id="KW-0378">Hydrolase</keyword>
<dbReference type="SUPFAM" id="SSF50494">
    <property type="entry name" value="Trypsin-like serine proteases"/>
    <property type="match status" value="1"/>
</dbReference>
<dbReference type="Proteomes" id="UP000013525">
    <property type="component" value="Unassembled WGS sequence"/>
</dbReference>
<gene>
    <name evidence="5" type="ORF">Rrhod_1984</name>
</gene>
<dbReference type="InterPro" id="IPR001478">
    <property type="entry name" value="PDZ"/>
</dbReference>
<proteinExistence type="inferred from homology"/>
<dbReference type="Pfam" id="PF13180">
    <property type="entry name" value="PDZ_2"/>
    <property type="match status" value="1"/>
</dbReference>
<dbReference type="InterPro" id="IPR051201">
    <property type="entry name" value="Chloro_Bact_Ser_Proteases"/>
</dbReference>
<dbReference type="PRINTS" id="PR00834">
    <property type="entry name" value="PROTEASES2C"/>
</dbReference>
<keyword evidence="6" id="KW-1185">Reference proteome</keyword>
<dbReference type="Pfam" id="PF13365">
    <property type="entry name" value="Trypsin_2"/>
    <property type="match status" value="1"/>
</dbReference>
<dbReference type="PATRIC" id="fig|1273125.3.peg.1913"/>
<dbReference type="InterPro" id="IPR001940">
    <property type="entry name" value="Peptidase_S1C"/>
</dbReference>
<dbReference type="GO" id="GO:0006508">
    <property type="term" value="P:proteolysis"/>
    <property type="evidence" value="ECO:0007669"/>
    <property type="project" value="UniProtKB-KW"/>
</dbReference>
<keyword evidence="2 5" id="KW-0645">Protease</keyword>
<dbReference type="PANTHER" id="PTHR43343:SF3">
    <property type="entry name" value="PROTEASE DO-LIKE 8, CHLOROPLASTIC"/>
    <property type="match status" value="1"/>
</dbReference>
<evidence type="ECO:0000256" key="1">
    <source>
        <dbReference type="ARBA" id="ARBA00010541"/>
    </source>
</evidence>
<reference evidence="5 6" key="1">
    <citation type="journal article" date="2013" name="Genome Announc.">
        <title>Draft Genome Sequence of Rhodococcus rhodnii Strain LMG5362, a Symbiont of Rhodnius prolixus (Hemiptera, Reduviidae, Triatominae), the Principle Vector of Trypanosoma cruzi.</title>
        <authorList>
            <person name="Pachebat J.A."/>
            <person name="van Keulen G."/>
            <person name="Whitten M.M."/>
            <person name="Girdwood S."/>
            <person name="Del Sol R."/>
            <person name="Dyson P.J."/>
            <person name="Facey P.D."/>
        </authorList>
    </citation>
    <scope>NUCLEOTIDE SEQUENCE [LARGE SCALE GENOMIC DNA]</scope>
    <source>
        <strain evidence="5 6">LMG 5362</strain>
    </source>
</reference>
<dbReference type="InterPro" id="IPR043504">
    <property type="entry name" value="Peptidase_S1_PA_chymotrypsin"/>
</dbReference>
<sequence>MPKSGAVRRMVVAAIAVVAVGTGLVATAPALRDGVHDVPAAAPPAAPSHEPVEDARPADVAEVALEPAALEQHVASGIVVIDTDLGASHTAGTGIVVADDTVLTNHHVVDGGRSIVVAIPGSGTVSHAYLLGYDRSRDLAVLDVPGLPAPTLSFAPDADVTPGTAITAVGNAEGAGVFAAAPGTVTSVGNTITTRSATDGSLNRLHDLIEVDARVRPGDSGGPLVDAAGRVIGVNTAGDADQNTRMQNARARSFAIPIADALATVDAVLAGRETDTVHIGPPPALGVELADRGHGPQVQAVTPDGPADLVGITVGDVLTMFDGAPLHSSTDVRDHMNDAHPGDRVQITWLDAAGATRSDTVVLVSRGR</sequence>